<organism evidence="2 3">
    <name type="scientific">Deinococcus psychrotolerans</name>
    <dbReference type="NCBI Taxonomy" id="2489213"/>
    <lineage>
        <taxon>Bacteria</taxon>
        <taxon>Thermotogati</taxon>
        <taxon>Deinococcota</taxon>
        <taxon>Deinococci</taxon>
        <taxon>Deinococcales</taxon>
        <taxon>Deinococcaceae</taxon>
        <taxon>Deinococcus</taxon>
    </lineage>
</organism>
<keyword evidence="3" id="KW-1185">Reference proteome</keyword>
<dbReference type="PROSITE" id="PS51257">
    <property type="entry name" value="PROKAR_LIPOPROTEIN"/>
    <property type="match status" value="1"/>
</dbReference>
<dbReference type="EMBL" id="CP034184">
    <property type="protein sequence ID" value="AZI44361.1"/>
    <property type="molecule type" value="Genomic_DNA"/>
</dbReference>
<protein>
    <submittedName>
        <fullName evidence="2">Uncharacterized protein</fullName>
    </submittedName>
</protein>
<dbReference type="KEGG" id="dph:EHF33_15885"/>
<feature type="signal peptide" evidence="1">
    <location>
        <begin position="1"/>
        <end position="21"/>
    </location>
</feature>
<proteinExistence type="predicted"/>
<accession>A0A3G8YRI0</accession>
<name>A0A3G8YRI0_9DEIO</name>
<sequence length="113" mass="11606">MKRLLILPFLLLASCAPIISAAQGTASTLTASGTALTFSNGDSQTAGKVVIAVDGASFSDARCALPRDGITVCKLGDVPANNAASLTYTGKIVDANATWRTPKGKLRATLLNR</sequence>
<dbReference type="Proteomes" id="UP000276417">
    <property type="component" value="Chromosome 2"/>
</dbReference>
<dbReference type="RefSeq" id="WP_124873926.1">
    <property type="nucleotide sequence ID" value="NZ_CP034184.1"/>
</dbReference>
<evidence type="ECO:0000313" key="3">
    <source>
        <dbReference type="Proteomes" id="UP000276417"/>
    </source>
</evidence>
<evidence type="ECO:0000313" key="2">
    <source>
        <dbReference type="EMBL" id="AZI44361.1"/>
    </source>
</evidence>
<keyword evidence="1" id="KW-0732">Signal</keyword>
<reference evidence="2 3" key="1">
    <citation type="submission" date="2018-11" db="EMBL/GenBank/DDBJ databases">
        <title>Deinococcus shelandsis sp. nov., isolated from South Shetland Islands soil of Antarctica.</title>
        <authorList>
            <person name="Tian J."/>
        </authorList>
    </citation>
    <scope>NUCLEOTIDE SEQUENCE [LARGE SCALE GENOMIC DNA]</scope>
    <source>
        <strain evidence="2 3">S14-83T</strain>
    </source>
</reference>
<dbReference type="AlphaFoldDB" id="A0A3G8YRI0"/>
<feature type="chain" id="PRO_5018322968" evidence="1">
    <location>
        <begin position="22"/>
        <end position="113"/>
    </location>
</feature>
<dbReference type="OrthoDB" id="9989580at2"/>
<evidence type="ECO:0000256" key="1">
    <source>
        <dbReference type="SAM" id="SignalP"/>
    </source>
</evidence>
<gene>
    <name evidence="2" type="ORF">EHF33_15885</name>
</gene>